<dbReference type="InterPro" id="IPR002173">
    <property type="entry name" value="Carboh/pur_kinase_PfkB_CS"/>
</dbReference>
<comment type="similarity">
    <text evidence="1">Belongs to the carbohydrate kinase PfkB family.</text>
</comment>
<evidence type="ECO:0000313" key="7">
    <source>
        <dbReference type="EMBL" id="SCW62113.1"/>
    </source>
</evidence>
<protein>
    <submittedName>
        <fullName evidence="7">Sugar or nucleoside kinase, ribokinase family</fullName>
    </submittedName>
</protein>
<dbReference type="Proteomes" id="UP000199542">
    <property type="component" value="Unassembled WGS sequence"/>
</dbReference>
<keyword evidence="2" id="KW-0808">Transferase</keyword>
<dbReference type="InterPro" id="IPR050306">
    <property type="entry name" value="PfkB_Carbo_kinase"/>
</dbReference>
<gene>
    <name evidence="7" type="ORF">SAMN02927900_03213</name>
</gene>
<dbReference type="SUPFAM" id="SSF53613">
    <property type="entry name" value="Ribokinase-like"/>
    <property type="match status" value="1"/>
</dbReference>
<keyword evidence="5" id="KW-0067">ATP-binding</keyword>
<dbReference type="AlphaFoldDB" id="A0A1G4RYS5"/>
<evidence type="ECO:0000259" key="6">
    <source>
        <dbReference type="Pfam" id="PF00294"/>
    </source>
</evidence>
<dbReference type="Gene3D" id="3.40.1190.20">
    <property type="match status" value="1"/>
</dbReference>
<evidence type="ECO:0000256" key="2">
    <source>
        <dbReference type="ARBA" id="ARBA00022679"/>
    </source>
</evidence>
<reference evidence="7 8" key="1">
    <citation type="submission" date="2016-10" db="EMBL/GenBank/DDBJ databases">
        <authorList>
            <person name="de Groot N.N."/>
        </authorList>
    </citation>
    <scope>NUCLEOTIDE SEQUENCE [LARGE SCALE GENOMIC DNA]</scope>
    <source>
        <strain evidence="7 8">CGMCC 1.3401</strain>
    </source>
</reference>
<evidence type="ECO:0000256" key="4">
    <source>
        <dbReference type="ARBA" id="ARBA00022777"/>
    </source>
</evidence>
<evidence type="ECO:0000313" key="8">
    <source>
        <dbReference type="Proteomes" id="UP000199542"/>
    </source>
</evidence>
<feature type="domain" description="Carbohydrate kinase PfkB" evidence="6">
    <location>
        <begin position="53"/>
        <end position="307"/>
    </location>
</feature>
<proteinExistence type="inferred from homology"/>
<dbReference type="PROSITE" id="PS00584">
    <property type="entry name" value="PFKB_KINASES_2"/>
    <property type="match status" value="1"/>
</dbReference>
<evidence type="ECO:0000256" key="5">
    <source>
        <dbReference type="ARBA" id="ARBA00022840"/>
    </source>
</evidence>
<keyword evidence="3" id="KW-0547">Nucleotide-binding</keyword>
<dbReference type="InterPro" id="IPR011611">
    <property type="entry name" value="PfkB_dom"/>
</dbReference>
<dbReference type="CDD" id="cd01166">
    <property type="entry name" value="KdgK"/>
    <property type="match status" value="1"/>
</dbReference>
<dbReference type="PANTHER" id="PTHR43085:SF1">
    <property type="entry name" value="PSEUDOURIDINE KINASE-RELATED"/>
    <property type="match status" value="1"/>
</dbReference>
<dbReference type="EMBL" id="FMTM01000004">
    <property type="protein sequence ID" value="SCW62113.1"/>
    <property type="molecule type" value="Genomic_DNA"/>
</dbReference>
<dbReference type="InterPro" id="IPR029056">
    <property type="entry name" value="Ribokinase-like"/>
</dbReference>
<dbReference type="GO" id="GO:0016301">
    <property type="term" value="F:kinase activity"/>
    <property type="evidence" value="ECO:0007669"/>
    <property type="project" value="UniProtKB-KW"/>
</dbReference>
<dbReference type="GO" id="GO:0005524">
    <property type="term" value="F:ATP binding"/>
    <property type="evidence" value="ECO:0007669"/>
    <property type="project" value="UniProtKB-KW"/>
</dbReference>
<evidence type="ECO:0000256" key="3">
    <source>
        <dbReference type="ARBA" id="ARBA00022741"/>
    </source>
</evidence>
<dbReference type="RefSeq" id="WP_092585800.1">
    <property type="nucleotide sequence ID" value="NZ_FMTM01000004.1"/>
</dbReference>
<dbReference type="PANTHER" id="PTHR43085">
    <property type="entry name" value="HEXOKINASE FAMILY MEMBER"/>
    <property type="match status" value="1"/>
</dbReference>
<dbReference type="Pfam" id="PF00294">
    <property type="entry name" value="PfkB"/>
    <property type="match status" value="1"/>
</dbReference>
<sequence length="327" mass="33950">MTPTGLAPDALGPTITIGEILVEIMATDRGTGFLEPITLIGPYPSGAPAIFIDQCARLGGSAGIIACVGDDDFGRVNVERLRADGADVSAISTSPEFPTGSAFVRYRKDGSRDFVFNIARSAAAQIDLTAAARALISRSGHLHVMGTAFAIPGAIEIIEHAIAAIKARGGSISFDPNVRKELLGQSETRARFARLVDIADLILPSGEELFVAAGVAGESEAVHALFARNASEVALKRGANGSTVFTREGRRIDCPAFAVEEIDPTGAGDCFGGAYVACRRLGMPIEQALTYANAAGARNVTAKGPMEGAGTRAELDAFIAMTPGRST</sequence>
<evidence type="ECO:0000256" key="1">
    <source>
        <dbReference type="ARBA" id="ARBA00010688"/>
    </source>
</evidence>
<accession>A0A1G4RYS5</accession>
<keyword evidence="4 7" id="KW-0418">Kinase</keyword>
<name>A0A1G4RYS5_9HYPH</name>
<organism evidence="7 8">
    <name type="scientific">Rhizobium mongolense subsp. loessense</name>
    <dbReference type="NCBI Taxonomy" id="158890"/>
    <lineage>
        <taxon>Bacteria</taxon>
        <taxon>Pseudomonadati</taxon>
        <taxon>Pseudomonadota</taxon>
        <taxon>Alphaproteobacteria</taxon>
        <taxon>Hyphomicrobiales</taxon>
        <taxon>Rhizobiaceae</taxon>
        <taxon>Rhizobium/Agrobacterium group</taxon>
        <taxon>Rhizobium</taxon>
    </lineage>
</organism>